<evidence type="ECO:0000259" key="1">
    <source>
        <dbReference type="Pfam" id="PF14420"/>
    </source>
</evidence>
<evidence type="ECO:0000313" key="3">
    <source>
        <dbReference type="Proteomes" id="UP001302812"/>
    </source>
</evidence>
<reference evidence="2" key="1">
    <citation type="journal article" date="2023" name="Mol. Phylogenet. Evol.">
        <title>Genome-scale phylogeny and comparative genomics of the fungal order Sordariales.</title>
        <authorList>
            <person name="Hensen N."/>
            <person name="Bonometti L."/>
            <person name="Westerberg I."/>
            <person name="Brannstrom I.O."/>
            <person name="Guillou S."/>
            <person name="Cros-Aarteil S."/>
            <person name="Calhoun S."/>
            <person name="Haridas S."/>
            <person name="Kuo A."/>
            <person name="Mondo S."/>
            <person name="Pangilinan J."/>
            <person name="Riley R."/>
            <person name="LaButti K."/>
            <person name="Andreopoulos B."/>
            <person name="Lipzen A."/>
            <person name="Chen C."/>
            <person name="Yan M."/>
            <person name="Daum C."/>
            <person name="Ng V."/>
            <person name="Clum A."/>
            <person name="Steindorff A."/>
            <person name="Ohm R.A."/>
            <person name="Martin F."/>
            <person name="Silar P."/>
            <person name="Natvig D.O."/>
            <person name="Lalanne C."/>
            <person name="Gautier V."/>
            <person name="Ament-Velasquez S.L."/>
            <person name="Kruys A."/>
            <person name="Hutchinson M.I."/>
            <person name="Powell A.J."/>
            <person name="Barry K."/>
            <person name="Miller A.N."/>
            <person name="Grigoriev I.V."/>
            <person name="Debuchy R."/>
            <person name="Gladieux P."/>
            <person name="Hiltunen Thoren M."/>
            <person name="Johannesson H."/>
        </authorList>
    </citation>
    <scope>NUCLEOTIDE SEQUENCE</scope>
    <source>
        <strain evidence="2">CBS 508.74</strain>
    </source>
</reference>
<accession>A0AAN6YS23</accession>
<feature type="domain" description="Clr5" evidence="1">
    <location>
        <begin position="118"/>
        <end position="169"/>
    </location>
</feature>
<dbReference type="EMBL" id="MU853342">
    <property type="protein sequence ID" value="KAK4112342.1"/>
    <property type="molecule type" value="Genomic_DNA"/>
</dbReference>
<organism evidence="2 3">
    <name type="scientific">Canariomyces notabilis</name>
    <dbReference type="NCBI Taxonomy" id="2074819"/>
    <lineage>
        <taxon>Eukaryota</taxon>
        <taxon>Fungi</taxon>
        <taxon>Dikarya</taxon>
        <taxon>Ascomycota</taxon>
        <taxon>Pezizomycotina</taxon>
        <taxon>Sordariomycetes</taxon>
        <taxon>Sordariomycetidae</taxon>
        <taxon>Sordariales</taxon>
        <taxon>Chaetomiaceae</taxon>
        <taxon>Canariomyces</taxon>
    </lineage>
</organism>
<reference evidence="2" key="2">
    <citation type="submission" date="2023-05" db="EMBL/GenBank/DDBJ databases">
        <authorList>
            <consortium name="Lawrence Berkeley National Laboratory"/>
            <person name="Steindorff A."/>
            <person name="Hensen N."/>
            <person name="Bonometti L."/>
            <person name="Westerberg I."/>
            <person name="Brannstrom I.O."/>
            <person name="Guillou S."/>
            <person name="Cros-Aarteil S."/>
            <person name="Calhoun S."/>
            <person name="Haridas S."/>
            <person name="Kuo A."/>
            <person name="Mondo S."/>
            <person name="Pangilinan J."/>
            <person name="Riley R."/>
            <person name="Labutti K."/>
            <person name="Andreopoulos B."/>
            <person name="Lipzen A."/>
            <person name="Chen C."/>
            <person name="Yanf M."/>
            <person name="Daum C."/>
            <person name="Ng V."/>
            <person name="Clum A."/>
            <person name="Ohm R."/>
            <person name="Martin F."/>
            <person name="Silar P."/>
            <person name="Natvig D."/>
            <person name="Lalanne C."/>
            <person name="Gautier V."/>
            <person name="Ament-Velasquez S.L."/>
            <person name="Kruys A."/>
            <person name="Hutchinson M.I."/>
            <person name="Powell A.J."/>
            <person name="Barry K."/>
            <person name="Miller A.N."/>
            <person name="Grigoriev I.V."/>
            <person name="Debuchy R."/>
            <person name="Gladieux P."/>
            <person name="Thoren M.H."/>
            <person name="Johannesson H."/>
        </authorList>
    </citation>
    <scope>NUCLEOTIDE SEQUENCE</scope>
    <source>
        <strain evidence="2">CBS 508.74</strain>
    </source>
</reference>
<dbReference type="Pfam" id="PF14420">
    <property type="entry name" value="Clr5"/>
    <property type="match status" value="1"/>
</dbReference>
<protein>
    <recommendedName>
        <fullName evidence="1">Clr5 domain-containing protein</fullName>
    </recommendedName>
</protein>
<dbReference type="InterPro" id="IPR025676">
    <property type="entry name" value="Clr5_dom"/>
</dbReference>
<dbReference type="RefSeq" id="XP_064669912.1">
    <property type="nucleotide sequence ID" value="XM_064816799.1"/>
</dbReference>
<evidence type="ECO:0000313" key="2">
    <source>
        <dbReference type="EMBL" id="KAK4112342.1"/>
    </source>
</evidence>
<dbReference type="PANTHER" id="PTHR38788:SF3">
    <property type="entry name" value="CLR5 DOMAIN-CONTAINING PROTEIN"/>
    <property type="match status" value="1"/>
</dbReference>
<sequence>MDRSSSSPETGASALLAAARGVTGLVLDDDDPEVFIKEESLSPVPDNDKKLVVTRVYPPLKFKPGFQARSLTGTVAGRTGTAAKSAKHGRTTGASKAAAIRDHAPQPSAQPIVPRRIEDWEPWKGVLHELYITQNRILRDIISIMETEYNLRATPKMYKNQFARWGFFKYAVKRRPRGKTESPTEQSSDDSLDTAIILHSDGLMYDSERSQAMQAGLTAVRRFVRGYLDLDPAHLTVEEVAGFIDPCYRYFKTAMDLFDLKENTAGGSVLRLAFLQIERKISNPTMKSFSDLCFLVPHLLLESGRRDILAAYLRYLYRLAAVKFGKHPVTELAASFARMVDQPDEIMRYIMLLSQINSDTISNTSGILDRTVRWARYQYLACQRTNMTEPFPVGRNRHDHHMIRLEAQSVYWAQNLVMQDPESDEIAEQWLSRQFGENFAPRCEAALARLEERAAAGEFSPYFSKMIECLYIGWLSDYYETVQEWDKVFEWGRKGLALSREEQYIIWSIHLEGLMRKHGNPEEAEELKKRRMALGWLEKVRLEVDRLSLS</sequence>
<name>A0AAN6YS23_9PEZI</name>
<proteinExistence type="predicted"/>
<dbReference type="Proteomes" id="UP001302812">
    <property type="component" value="Unassembled WGS sequence"/>
</dbReference>
<comment type="caution">
    <text evidence="2">The sequence shown here is derived from an EMBL/GenBank/DDBJ whole genome shotgun (WGS) entry which is preliminary data.</text>
</comment>
<keyword evidence="3" id="KW-1185">Reference proteome</keyword>
<dbReference type="AlphaFoldDB" id="A0AAN6YS23"/>
<dbReference type="GeneID" id="89940924"/>
<dbReference type="PANTHER" id="PTHR38788">
    <property type="entry name" value="CLR5 DOMAIN-CONTAINING PROTEIN"/>
    <property type="match status" value="1"/>
</dbReference>
<gene>
    <name evidence="2" type="ORF">N656DRAFT_789548</name>
</gene>